<evidence type="ECO:0000256" key="1">
    <source>
        <dbReference type="ARBA" id="ARBA00023172"/>
    </source>
</evidence>
<dbReference type="Pfam" id="PF00589">
    <property type="entry name" value="Phage_integrase"/>
    <property type="match status" value="1"/>
</dbReference>
<evidence type="ECO:0000313" key="4">
    <source>
        <dbReference type="Proteomes" id="UP001165986"/>
    </source>
</evidence>
<feature type="domain" description="Tyr recombinase" evidence="2">
    <location>
        <begin position="1"/>
        <end position="129"/>
    </location>
</feature>
<protein>
    <submittedName>
        <fullName evidence="3">Tyrosine-type recombinase/integrase</fullName>
    </submittedName>
</protein>
<reference evidence="3" key="1">
    <citation type="submission" date="2019-07" db="EMBL/GenBank/DDBJ databases">
        <title>Toxilogical consequences of a new and cryptic species of cyanobacteria (Komarekiella delphini-convector) recovered from the epidermis of a bottlenose dolphin and 1500 ft. in the air.</title>
        <authorList>
            <person name="Brown A.O."/>
            <person name="Dvorak P."/>
            <person name="Villanueva C.D."/>
            <person name="Foss A.J."/>
            <person name="Garvey A.D."/>
            <person name="Gibson Q.A."/>
            <person name="Johansen J.R."/>
            <person name="Casamatta D.A."/>
        </authorList>
    </citation>
    <scope>NUCLEOTIDE SEQUENCE</scope>
    <source>
        <strain evidence="3">SJRDD-AB1</strain>
    </source>
</reference>
<dbReference type="InterPro" id="IPR011010">
    <property type="entry name" value="DNA_brk_join_enz"/>
</dbReference>
<dbReference type="SUPFAM" id="SSF56349">
    <property type="entry name" value="DNA breaking-rejoining enzymes"/>
    <property type="match status" value="1"/>
</dbReference>
<gene>
    <name evidence="3" type="ORF">FNW02_36610</name>
</gene>
<evidence type="ECO:0000313" key="3">
    <source>
        <dbReference type="EMBL" id="MBD6621090.1"/>
    </source>
</evidence>
<feature type="non-terminal residue" evidence="3">
    <location>
        <position position="1"/>
    </location>
</feature>
<dbReference type="Proteomes" id="UP001165986">
    <property type="component" value="Unassembled WGS sequence"/>
</dbReference>
<dbReference type="RefSeq" id="WP_191762412.1">
    <property type="nucleotide sequence ID" value="NZ_VJXY01000112.1"/>
</dbReference>
<keyword evidence="4" id="KW-1185">Reference proteome</keyword>
<keyword evidence="1" id="KW-0233">DNA recombination</keyword>
<sequence>VNGQVRSHLTIRKANTKGKLATRSIPIIEDLQGLLIEYQPEAGEMYLFPGRHGRGHIISDSAAKILREACANVGIEGVSTHSFRRTALTSMSDNQVPLRVIAEVSGHRSLGELHTYLEVRPLQVLGAVSFLATLSPKDNIGLKSYPDL</sequence>
<dbReference type="EMBL" id="VJXY01000112">
    <property type="protein sequence ID" value="MBD6621090.1"/>
    <property type="molecule type" value="Genomic_DNA"/>
</dbReference>
<dbReference type="InterPro" id="IPR013762">
    <property type="entry name" value="Integrase-like_cat_sf"/>
</dbReference>
<dbReference type="GO" id="GO:0003677">
    <property type="term" value="F:DNA binding"/>
    <property type="evidence" value="ECO:0007669"/>
    <property type="project" value="InterPro"/>
</dbReference>
<dbReference type="AlphaFoldDB" id="A0AA40VVL1"/>
<proteinExistence type="predicted"/>
<dbReference type="GO" id="GO:0015074">
    <property type="term" value="P:DNA integration"/>
    <property type="evidence" value="ECO:0007669"/>
    <property type="project" value="InterPro"/>
</dbReference>
<dbReference type="InterPro" id="IPR002104">
    <property type="entry name" value="Integrase_catalytic"/>
</dbReference>
<comment type="caution">
    <text evidence="3">The sequence shown here is derived from an EMBL/GenBank/DDBJ whole genome shotgun (WGS) entry which is preliminary data.</text>
</comment>
<dbReference type="PROSITE" id="PS51898">
    <property type="entry name" value="TYR_RECOMBINASE"/>
    <property type="match status" value="1"/>
</dbReference>
<accession>A0AA40VVL1</accession>
<name>A0AA40VVL1_9NOST</name>
<dbReference type="Gene3D" id="1.10.443.10">
    <property type="entry name" value="Intergrase catalytic core"/>
    <property type="match status" value="1"/>
</dbReference>
<evidence type="ECO:0000259" key="2">
    <source>
        <dbReference type="PROSITE" id="PS51898"/>
    </source>
</evidence>
<dbReference type="GO" id="GO:0006310">
    <property type="term" value="P:DNA recombination"/>
    <property type="evidence" value="ECO:0007669"/>
    <property type="project" value="UniProtKB-KW"/>
</dbReference>
<organism evidence="3 4">
    <name type="scientific">Komarekiella delphini-convector SJRDD-AB1</name>
    <dbReference type="NCBI Taxonomy" id="2593771"/>
    <lineage>
        <taxon>Bacteria</taxon>
        <taxon>Bacillati</taxon>
        <taxon>Cyanobacteriota</taxon>
        <taxon>Cyanophyceae</taxon>
        <taxon>Nostocales</taxon>
        <taxon>Nostocaceae</taxon>
        <taxon>Komarekiella</taxon>
        <taxon>Komarekiella delphini-convector</taxon>
    </lineage>
</organism>